<evidence type="ECO:0000256" key="1">
    <source>
        <dbReference type="SAM" id="MobiDB-lite"/>
    </source>
</evidence>
<dbReference type="AlphaFoldDB" id="A0AAE4BMI7"/>
<protein>
    <submittedName>
        <fullName evidence="2">Uncharacterized protein</fullName>
    </submittedName>
</protein>
<proteinExistence type="predicted"/>
<sequence length="81" mass="8940">MTLDTLILLLGAAALLAGLLHMPRPVPARVPTRTHRGHQPRRDWDDEDEYATPSSGVSLFSFLGGSMQDDGPLNPWDDEDE</sequence>
<dbReference type="RefSeq" id="WP_309854368.1">
    <property type="nucleotide sequence ID" value="NZ_JAVDQJ010000004.1"/>
</dbReference>
<feature type="compositionally biased region" description="Low complexity" evidence="1">
    <location>
        <begin position="54"/>
        <end position="66"/>
    </location>
</feature>
<dbReference type="Proteomes" id="UP001185331">
    <property type="component" value="Unassembled WGS sequence"/>
</dbReference>
<evidence type="ECO:0000313" key="2">
    <source>
        <dbReference type="EMBL" id="MDR6218194.1"/>
    </source>
</evidence>
<gene>
    <name evidence="2" type="ORF">J2Y00_001757</name>
</gene>
<evidence type="ECO:0000313" key="3">
    <source>
        <dbReference type="Proteomes" id="UP001185331"/>
    </source>
</evidence>
<accession>A0AAE4BMI7</accession>
<dbReference type="EMBL" id="JAVDQK010000004">
    <property type="protein sequence ID" value="MDR6218194.1"/>
    <property type="molecule type" value="Genomic_DNA"/>
</dbReference>
<name>A0AAE4BMI7_9DEIO</name>
<comment type="caution">
    <text evidence="2">The sequence shown here is derived from an EMBL/GenBank/DDBJ whole genome shotgun (WGS) entry which is preliminary data.</text>
</comment>
<organism evidence="2 3">
    <name type="scientific">Deinococcus soli</name>
    <name type="common">ex Cha et al. 2016</name>
    <dbReference type="NCBI Taxonomy" id="1309411"/>
    <lineage>
        <taxon>Bacteria</taxon>
        <taxon>Thermotogati</taxon>
        <taxon>Deinococcota</taxon>
        <taxon>Deinococci</taxon>
        <taxon>Deinococcales</taxon>
        <taxon>Deinococcaceae</taxon>
        <taxon>Deinococcus</taxon>
    </lineage>
</organism>
<reference evidence="2" key="1">
    <citation type="submission" date="2023-07" db="EMBL/GenBank/DDBJ databases">
        <title>Sorghum-associated microbial communities from plants grown in Nebraska, USA.</title>
        <authorList>
            <person name="Schachtman D."/>
        </authorList>
    </citation>
    <scope>NUCLEOTIDE SEQUENCE</scope>
    <source>
        <strain evidence="2">BE330</strain>
    </source>
</reference>
<feature type="region of interest" description="Disordered" evidence="1">
    <location>
        <begin position="27"/>
        <end position="81"/>
    </location>
</feature>